<sequence length="353" mass="41122">MRGRSQTWSFTKPPKRIAKEPIVKEKSVEDIFNELLESANEFMEEPEDLFGFRYEDLSDIEEGSVNQRSPVEHKKKTDLAKICGFQSYHHIIEKAIHCSPDKMLTLNQIYSWIEENIPYFRSLTESKNSKGWKNSVRHNLSLHKQFYRVLREGQRACLWACDMNRIRNEKVGKLRKISHQPQQAEHSIPTFRPRSKTDPTAMIRPTIKNLRNQNEENIVKPIFNSLSSRFEAIEAKKKQACLENVHWAHDLSLTEQCRNSNSYTNVSNVDQFNTFNDFNRQTLTDSNHDVSNAPQMAFTTFQNTSLNNSSIMTPVQDISTSFIPNHPSISYPFMTLDDQAIIEHEKHLYEVTP</sequence>
<evidence type="ECO:0000256" key="3">
    <source>
        <dbReference type="ARBA" id="ARBA00022473"/>
    </source>
</evidence>
<dbReference type="GO" id="GO:0000981">
    <property type="term" value="F:DNA-binding transcription factor activity, RNA polymerase II-specific"/>
    <property type="evidence" value="ECO:0007669"/>
    <property type="project" value="TreeGrafter"/>
</dbReference>
<dbReference type="GO" id="GO:0005737">
    <property type="term" value="C:cytoplasm"/>
    <property type="evidence" value="ECO:0007669"/>
    <property type="project" value="UniProtKB-SubCell"/>
</dbReference>
<evidence type="ECO:0000256" key="4">
    <source>
        <dbReference type="ARBA" id="ARBA00022490"/>
    </source>
</evidence>
<evidence type="ECO:0000313" key="16">
    <source>
        <dbReference type="WBParaSite" id="ACRNAN_Path_1418.g5568.t1"/>
    </source>
</evidence>
<dbReference type="PANTHER" id="PTHR45767:SF2">
    <property type="entry name" value="FORKHEAD BOX PROTEIN O"/>
    <property type="match status" value="1"/>
</dbReference>
<evidence type="ECO:0000256" key="7">
    <source>
        <dbReference type="ARBA" id="ARBA00023015"/>
    </source>
</evidence>
<feature type="domain" description="Fork-head" evidence="14">
    <location>
        <begin position="87"/>
        <end position="176"/>
    </location>
</feature>
<evidence type="ECO:0000256" key="8">
    <source>
        <dbReference type="ARBA" id="ARBA00023125"/>
    </source>
</evidence>
<keyword evidence="15" id="KW-1185">Reference proteome</keyword>
<keyword evidence="5" id="KW-0597">Phosphoprotein</keyword>
<evidence type="ECO:0000256" key="5">
    <source>
        <dbReference type="ARBA" id="ARBA00022553"/>
    </source>
</evidence>
<keyword evidence="6" id="KW-0341">Growth regulation</keyword>
<keyword evidence="9" id="KW-0804">Transcription</keyword>
<feature type="region of interest" description="Disordered" evidence="13">
    <location>
        <begin position="179"/>
        <end position="199"/>
    </location>
</feature>
<evidence type="ECO:0000256" key="12">
    <source>
        <dbReference type="PROSITE-ProRule" id="PRU00089"/>
    </source>
</evidence>
<dbReference type="InterPro" id="IPR030456">
    <property type="entry name" value="TF_fork_head_CS_2"/>
</dbReference>
<name>A0A914C0E1_9BILA</name>
<evidence type="ECO:0000256" key="13">
    <source>
        <dbReference type="SAM" id="MobiDB-lite"/>
    </source>
</evidence>
<dbReference type="InterPro" id="IPR036390">
    <property type="entry name" value="WH_DNA-bd_sf"/>
</dbReference>
<dbReference type="PANTHER" id="PTHR45767">
    <property type="entry name" value="FORKHEAD BOX PROTEIN O"/>
    <property type="match status" value="1"/>
</dbReference>
<accession>A0A914C0E1</accession>
<dbReference type="InterPro" id="IPR036388">
    <property type="entry name" value="WH-like_DNA-bd_sf"/>
</dbReference>
<keyword evidence="8 12" id="KW-0238">DNA-binding</keyword>
<comment type="subcellular location">
    <subcellularLocation>
        <location evidence="2">Cytoplasm</location>
    </subcellularLocation>
    <subcellularLocation>
        <location evidence="1 12">Nucleus</location>
    </subcellularLocation>
</comment>
<dbReference type="GO" id="GO:0000978">
    <property type="term" value="F:RNA polymerase II cis-regulatory region sequence-specific DNA binding"/>
    <property type="evidence" value="ECO:0007669"/>
    <property type="project" value="TreeGrafter"/>
</dbReference>
<keyword evidence="10 12" id="KW-0539">Nucleus</keyword>
<evidence type="ECO:0000256" key="11">
    <source>
        <dbReference type="ARBA" id="ARBA00039893"/>
    </source>
</evidence>
<evidence type="ECO:0000313" key="15">
    <source>
        <dbReference type="Proteomes" id="UP000887540"/>
    </source>
</evidence>
<dbReference type="Gene3D" id="1.10.10.10">
    <property type="entry name" value="Winged helix-like DNA-binding domain superfamily/Winged helix DNA-binding domain"/>
    <property type="match status" value="1"/>
</dbReference>
<dbReference type="PRINTS" id="PR00053">
    <property type="entry name" value="FORKHEAD"/>
</dbReference>
<protein>
    <recommendedName>
        <fullName evidence="11">Forkhead box protein O</fullName>
    </recommendedName>
</protein>
<keyword evidence="7" id="KW-0805">Transcription regulation</keyword>
<dbReference type="GO" id="GO:0005634">
    <property type="term" value="C:nucleus"/>
    <property type="evidence" value="ECO:0007669"/>
    <property type="project" value="UniProtKB-SubCell"/>
</dbReference>
<reference evidence="16" key="1">
    <citation type="submission" date="2022-11" db="UniProtKB">
        <authorList>
            <consortium name="WormBaseParasite"/>
        </authorList>
    </citation>
    <scope>IDENTIFICATION</scope>
</reference>
<evidence type="ECO:0000256" key="10">
    <source>
        <dbReference type="ARBA" id="ARBA00023242"/>
    </source>
</evidence>
<dbReference type="AlphaFoldDB" id="A0A914C0E1"/>
<evidence type="ECO:0000256" key="6">
    <source>
        <dbReference type="ARBA" id="ARBA00022604"/>
    </source>
</evidence>
<dbReference type="PROSITE" id="PS00658">
    <property type="entry name" value="FORK_HEAD_2"/>
    <property type="match status" value="1"/>
</dbReference>
<dbReference type="CDD" id="cd00059">
    <property type="entry name" value="FH_FOX"/>
    <property type="match status" value="1"/>
</dbReference>
<dbReference type="Pfam" id="PF00250">
    <property type="entry name" value="Forkhead"/>
    <property type="match status" value="1"/>
</dbReference>
<dbReference type="PROSITE" id="PS50039">
    <property type="entry name" value="FORK_HEAD_3"/>
    <property type="match status" value="1"/>
</dbReference>
<dbReference type="InterPro" id="IPR001766">
    <property type="entry name" value="Fork_head_dom"/>
</dbReference>
<dbReference type="WBParaSite" id="ACRNAN_Path_1418.g5568.t1">
    <property type="protein sequence ID" value="ACRNAN_Path_1418.g5568.t1"/>
    <property type="gene ID" value="ACRNAN_Path_1418.g5568"/>
</dbReference>
<evidence type="ECO:0000259" key="14">
    <source>
        <dbReference type="PROSITE" id="PS50039"/>
    </source>
</evidence>
<dbReference type="SUPFAM" id="SSF46785">
    <property type="entry name" value="Winged helix' DNA-binding domain"/>
    <property type="match status" value="1"/>
</dbReference>
<keyword evidence="4" id="KW-0963">Cytoplasm</keyword>
<feature type="DNA-binding region" description="Fork-head" evidence="12">
    <location>
        <begin position="87"/>
        <end position="176"/>
    </location>
</feature>
<organism evidence="15 16">
    <name type="scientific">Acrobeloides nanus</name>
    <dbReference type="NCBI Taxonomy" id="290746"/>
    <lineage>
        <taxon>Eukaryota</taxon>
        <taxon>Metazoa</taxon>
        <taxon>Ecdysozoa</taxon>
        <taxon>Nematoda</taxon>
        <taxon>Chromadorea</taxon>
        <taxon>Rhabditida</taxon>
        <taxon>Tylenchina</taxon>
        <taxon>Cephalobomorpha</taxon>
        <taxon>Cephaloboidea</taxon>
        <taxon>Cephalobidae</taxon>
        <taxon>Acrobeloides</taxon>
    </lineage>
</organism>
<evidence type="ECO:0000256" key="9">
    <source>
        <dbReference type="ARBA" id="ARBA00023163"/>
    </source>
</evidence>
<keyword evidence="3" id="KW-0217">Developmental protein</keyword>
<dbReference type="SMART" id="SM00339">
    <property type="entry name" value="FH"/>
    <property type="match status" value="1"/>
</dbReference>
<proteinExistence type="predicted"/>
<evidence type="ECO:0000256" key="2">
    <source>
        <dbReference type="ARBA" id="ARBA00004496"/>
    </source>
</evidence>
<evidence type="ECO:0000256" key="1">
    <source>
        <dbReference type="ARBA" id="ARBA00004123"/>
    </source>
</evidence>
<dbReference type="Proteomes" id="UP000887540">
    <property type="component" value="Unplaced"/>
</dbReference>